<keyword evidence="5" id="KW-1185">Reference proteome</keyword>
<feature type="compositionally biased region" description="Polar residues" evidence="2">
    <location>
        <begin position="58"/>
        <end position="76"/>
    </location>
</feature>
<dbReference type="PROSITE" id="PS00463">
    <property type="entry name" value="ZN2_CY6_FUNGAL_1"/>
    <property type="match status" value="1"/>
</dbReference>
<feature type="region of interest" description="Disordered" evidence="2">
    <location>
        <begin position="255"/>
        <end position="279"/>
    </location>
</feature>
<evidence type="ECO:0000256" key="2">
    <source>
        <dbReference type="SAM" id="MobiDB-lite"/>
    </source>
</evidence>
<dbReference type="InterPro" id="IPR053157">
    <property type="entry name" value="Sterol_Uptake_Regulator"/>
</dbReference>
<dbReference type="InterPro" id="IPR036864">
    <property type="entry name" value="Zn2-C6_fun-type_DNA-bd_sf"/>
</dbReference>
<dbReference type="GO" id="GO:0001228">
    <property type="term" value="F:DNA-binding transcription activator activity, RNA polymerase II-specific"/>
    <property type="evidence" value="ECO:0007669"/>
    <property type="project" value="TreeGrafter"/>
</dbReference>
<dbReference type="PANTHER" id="PTHR47784">
    <property type="entry name" value="STEROL UPTAKE CONTROL PROTEIN 2"/>
    <property type="match status" value="1"/>
</dbReference>
<evidence type="ECO:0000259" key="3">
    <source>
        <dbReference type="PROSITE" id="PS50048"/>
    </source>
</evidence>
<accession>A0A1B8B9G2</accession>
<feature type="compositionally biased region" description="Basic and acidic residues" evidence="2">
    <location>
        <begin position="255"/>
        <end position="276"/>
    </location>
</feature>
<dbReference type="OMA" id="RRQEPHE"/>
<dbReference type="STRING" id="36050.A0A1B8B9G2"/>
<protein>
    <recommendedName>
        <fullName evidence="3">Zn(2)-C6 fungal-type domain-containing protein</fullName>
    </recommendedName>
</protein>
<dbReference type="GO" id="GO:0008270">
    <property type="term" value="F:zinc ion binding"/>
    <property type="evidence" value="ECO:0007669"/>
    <property type="project" value="InterPro"/>
</dbReference>
<dbReference type="CDD" id="cd00067">
    <property type="entry name" value="GAL4"/>
    <property type="match status" value="1"/>
</dbReference>
<dbReference type="InterPro" id="IPR001138">
    <property type="entry name" value="Zn2Cys6_DnaBD"/>
</dbReference>
<evidence type="ECO:0000313" key="5">
    <source>
        <dbReference type="Proteomes" id="UP000091967"/>
    </source>
</evidence>
<organism evidence="4 5">
    <name type="scientific">Fusarium poae</name>
    <dbReference type="NCBI Taxonomy" id="36050"/>
    <lineage>
        <taxon>Eukaryota</taxon>
        <taxon>Fungi</taxon>
        <taxon>Dikarya</taxon>
        <taxon>Ascomycota</taxon>
        <taxon>Pezizomycotina</taxon>
        <taxon>Sordariomycetes</taxon>
        <taxon>Hypocreomycetidae</taxon>
        <taxon>Hypocreales</taxon>
        <taxon>Nectriaceae</taxon>
        <taxon>Fusarium</taxon>
    </lineage>
</organism>
<dbReference type="AlphaFoldDB" id="A0A1B8B9G2"/>
<proteinExistence type="predicted"/>
<reference evidence="4 5" key="1">
    <citation type="submission" date="2016-06" db="EMBL/GenBank/DDBJ databases">
        <title>Living apart together: crosstalk between the core and supernumerary genomes in a fungal plant pathogen.</title>
        <authorList>
            <person name="Vanheule A."/>
            <person name="Audenaert K."/>
            <person name="Warris S."/>
            <person name="Van De Geest H."/>
            <person name="Schijlen E."/>
            <person name="Hofte M."/>
            <person name="De Saeger S."/>
            <person name="Haesaert G."/>
            <person name="Waalwijk C."/>
            <person name="Van Der Lee T."/>
        </authorList>
    </citation>
    <scope>NUCLEOTIDE SEQUENCE [LARGE SCALE GENOMIC DNA]</scope>
    <source>
        <strain evidence="4 5">2516</strain>
    </source>
</reference>
<name>A0A1B8B9G2_FUSPO</name>
<dbReference type="Gene3D" id="4.10.240.10">
    <property type="entry name" value="Zn(2)-C6 fungal-type DNA-binding domain"/>
    <property type="match status" value="1"/>
</dbReference>
<keyword evidence="1" id="KW-0539">Nucleus</keyword>
<dbReference type="Proteomes" id="UP000091967">
    <property type="component" value="Unassembled WGS sequence"/>
</dbReference>
<feature type="domain" description="Zn(2)-C6 fungal-type" evidence="3">
    <location>
        <begin position="23"/>
        <end position="53"/>
    </location>
</feature>
<dbReference type="Pfam" id="PF00172">
    <property type="entry name" value="Zn_clus"/>
    <property type="match status" value="1"/>
</dbReference>
<gene>
    <name evidence="4" type="ORF">FPOA_03303</name>
</gene>
<dbReference type="EMBL" id="LYXU01000001">
    <property type="protein sequence ID" value="OBS29367.1"/>
    <property type="molecule type" value="Genomic_DNA"/>
</dbReference>
<dbReference type="SMART" id="SM00066">
    <property type="entry name" value="GAL4"/>
    <property type="match status" value="1"/>
</dbReference>
<evidence type="ECO:0000313" key="4">
    <source>
        <dbReference type="EMBL" id="OBS29367.1"/>
    </source>
</evidence>
<evidence type="ECO:0000256" key="1">
    <source>
        <dbReference type="ARBA" id="ARBA00023242"/>
    </source>
</evidence>
<dbReference type="PANTHER" id="PTHR47784:SF5">
    <property type="entry name" value="STEROL UPTAKE CONTROL PROTEIN 2"/>
    <property type="match status" value="1"/>
</dbReference>
<dbReference type="SUPFAM" id="SSF57701">
    <property type="entry name" value="Zn2/Cys6 DNA-binding domain"/>
    <property type="match status" value="1"/>
</dbReference>
<feature type="region of interest" description="Disordered" evidence="2">
    <location>
        <begin position="58"/>
        <end position="91"/>
    </location>
</feature>
<sequence>MVGSQQKPRKHAPKLFHKKSRTGCQQCRSRRVKCDEAKPVCSHCSRLQLSCIYDRTVSDSNSSSPTENGGQQNKGTVETIVDPPESESRRRQELSLFHQYMTDTGPSISLDPITAHFWVTTICRLALKSDATLYSIYMVAALHTDKRSNFTDTKALETSQTYLNMAIREHHKDVTDINQENVEYICLTSSMLRVYGYARLQRRSLEPYTPPVDLLRITGTSTALFRNAWDLIQDNPESVVYQMIESAADLLEDNDSKELPDDLKPLLRREKPHEVEEPLDEETEEAYVRALSLIGRIRNFMDRENIAKSIGRKTVVFPMMMRPKFADLVEELRPRALVILAYYFALLSMLSEFWWIGDSGVREIRAIEKILPDEWQGWLEWPRSILQNQDVVMDGIGL</sequence>
<comment type="caution">
    <text evidence="4">The sequence shown here is derived from an EMBL/GenBank/DDBJ whole genome shotgun (WGS) entry which is preliminary data.</text>
</comment>
<dbReference type="PROSITE" id="PS50048">
    <property type="entry name" value="ZN2_CY6_FUNGAL_2"/>
    <property type="match status" value="1"/>
</dbReference>